<accession>A0A1I1B1Z2</accession>
<dbReference type="PROSITE" id="PS51257">
    <property type="entry name" value="PROKAR_LIPOPROTEIN"/>
    <property type="match status" value="1"/>
</dbReference>
<evidence type="ECO:0000313" key="3">
    <source>
        <dbReference type="Proteomes" id="UP000198619"/>
    </source>
</evidence>
<name>A0A1I1B1Z2_9CLOT</name>
<evidence type="ECO:0000313" key="2">
    <source>
        <dbReference type="EMBL" id="SFB44077.1"/>
    </source>
</evidence>
<dbReference type="RefSeq" id="WP_090043126.1">
    <property type="nucleotide sequence ID" value="NZ_FOKI01000057.1"/>
</dbReference>
<keyword evidence="1" id="KW-0732">Signal</keyword>
<dbReference type="OrthoDB" id="1701802at2"/>
<organism evidence="2 3">
    <name type="scientific">Clostridium frigidicarnis</name>
    <dbReference type="NCBI Taxonomy" id="84698"/>
    <lineage>
        <taxon>Bacteria</taxon>
        <taxon>Bacillati</taxon>
        <taxon>Bacillota</taxon>
        <taxon>Clostridia</taxon>
        <taxon>Eubacteriales</taxon>
        <taxon>Clostridiaceae</taxon>
        <taxon>Clostridium</taxon>
    </lineage>
</organism>
<dbReference type="STRING" id="84698.SAMN04488528_105710"/>
<dbReference type="SUPFAM" id="SSF69318">
    <property type="entry name" value="Integrin alpha N-terminal domain"/>
    <property type="match status" value="1"/>
</dbReference>
<sequence>MRFKMRQLAVAFILITSICVLSACDKSNNKGDKKIQVSNSKLLEFFENEIPDAEILLAKEEDLNGDGLKDIVVIYTRYNNNEMVVAINNEKDEFKLSNSHKAPIENQSIQFKDIDDKDPIEFIISGSKNGAVGYGIYRLENDKVIDLFGEDMNDCC</sequence>
<reference evidence="2 3" key="1">
    <citation type="submission" date="2016-10" db="EMBL/GenBank/DDBJ databases">
        <authorList>
            <person name="de Groot N.N."/>
        </authorList>
    </citation>
    <scope>NUCLEOTIDE SEQUENCE [LARGE SCALE GENOMIC DNA]</scope>
    <source>
        <strain evidence="2 3">DSM 12271</strain>
    </source>
</reference>
<dbReference type="NCBIfam" id="NF040734">
    <property type="entry name" value="CC-COOH_SaoC"/>
    <property type="match status" value="1"/>
</dbReference>
<dbReference type="InterPro" id="IPR028994">
    <property type="entry name" value="Integrin_alpha_N"/>
</dbReference>
<dbReference type="AlphaFoldDB" id="A0A1I1B1Z2"/>
<protein>
    <recommendedName>
        <fullName evidence="4">Lipoprotein</fullName>
    </recommendedName>
</protein>
<evidence type="ECO:0008006" key="4">
    <source>
        <dbReference type="Google" id="ProtNLM"/>
    </source>
</evidence>
<keyword evidence="3" id="KW-1185">Reference proteome</keyword>
<dbReference type="EMBL" id="FOKI01000057">
    <property type="protein sequence ID" value="SFB44077.1"/>
    <property type="molecule type" value="Genomic_DNA"/>
</dbReference>
<proteinExistence type="predicted"/>
<dbReference type="Proteomes" id="UP000198619">
    <property type="component" value="Unassembled WGS sequence"/>
</dbReference>
<feature type="signal peptide" evidence="1">
    <location>
        <begin position="1"/>
        <end position="23"/>
    </location>
</feature>
<feature type="chain" id="PRO_5011446649" description="Lipoprotein" evidence="1">
    <location>
        <begin position="24"/>
        <end position="156"/>
    </location>
</feature>
<evidence type="ECO:0000256" key="1">
    <source>
        <dbReference type="SAM" id="SignalP"/>
    </source>
</evidence>
<gene>
    <name evidence="2" type="ORF">SAMN04488528_105710</name>
</gene>